<dbReference type="AlphaFoldDB" id="A0A5C6DMS3"/>
<feature type="domain" description="Amidohydrolase-related" evidence="2">
    <location>
        <begin position="87"/>
        <end position="449"/>
    </location>
</feature>
<dbReference type="Pfam" id="PF01979">
    <property type="entry name" value="Amidohydro_1"/>
    <property type="match status" value="1"/>
</dbReference>
<dbReference type="PANTHER" id="PTHR43135:SF3">
    <property type="entry name" value="ALPHA-D-RIBOSE 1-METHYLPHOSPHONATE 5-TRIPHOSPHATE DIPHOSPHATASE"/>
    <property type="match status" value="1"/>
</dbReference>
<dbReference type="OrthoDB" id="9797498at2"/>
<dbReference type="InterPro" id="IPR006680">
    <property type="entry name" value="Amidohydro-rel"/>
</dbReference>
<protein>
    <recommendedName>
        <fullName evidence="2">Amidohydrolase-related domain-containing protein</fullName>
    </recommendedName>
</protein>
<evidence type="ECO:0000313" key="4">
    <source>
        <dbReference type="Proteomes" id="UP000319143"/>
    </source>
</evidence>
<dbReference type="CDD" id="cd01299">
    <property type="entry name" value="Met_dep_hydrolase_A"/>
    <property type="match status" value="1"/>
</dbReference>
<keyword evidence="4" id="KW-1185">Reference proteome</keyword>
<comment type="caution">
    <text evidence="3">The sequence shown here is derived from an EMBL/GenBank/DDBJ whole genome shotgun (WGS) entry which is preliminary data.</text>
</comment>
<organism evidence="3 4">
    <name type="scientific">Novipirellula artificiosorum</name>
    <dbReference type="NCBI Taxonomy" id="2528016"/>
    <lineage>
        <taxon>Bacteria</taxon>
        <taxon>Pseudomonadati</taxon>
        <taxon>Planctomycetota</taxon>
        <taxon>Planctomycetia</taxon>
        <taxon>Pirellulales</taxon>
        <taxon>Pirellulaceae</taxon>
        <taxon>Novipirellula</taxon>
    </lineage>
</organism>
<proteinExistence type="predicted"/>
<evidence type="ECO:0000256" key="1">
    <source>
        <dbReference type="SAM" id="SignalP"/>
    </source>
</evidence>
<dbReference type="PANTHER" id="PTHR43135">
    <property type="entry name" value="ALPHA-D-RIBOSE 1-METHYLPHOSPHONATE 5-TRIPHOSPHATE DIPHOSPHATASE"/>
    <property type="match status" value="1"/>
</dbReference>
<evidence type="ECO:0000259" key="2">
    <source>
        <dbReference type="Pfam" id="PF01979"/>
    </source>
</evidence>
<dbReference type="Gene3D" id="2.30.40.10">
    <property type="entry name" value="Urease, subunit C, domain 1"/>
    <property type="match status" value="1"/>
</dbReference>
<dbReference type="InterPro" id="IPR011059">
    <property type="entry name" value="Metal-dep_hydrolase_composite"/>
</dbReference>
<feature type="signal peptide" evidence="1">
    <location>
        <begin position="1"/>
        <end position="28"/>
    </location>
</feature>
<dbReference type="SUPFAM" id="SSF51556">
    <property type="entry name" value="Metallo-dependent hydrolases"/>
    <property type="match status" value="1"/>
</dbReference>
<keyword evidence="1" id="KW-0732">Signal</keyword>
<sequence length="455" mass="48981" precursor="true">MNMKTEKHTLLALAILICSITLALPAIAQEETPAGPVLFTNVNVFDGVNEALIENANVVVTGNLITAVSTEPLAVAGGRVIDGGGRTLIPGLIDVHWHTYLSNISVGQLLQNSDMSDVAIAGLLGAEQTLMRGFTTVRDIGGNPFAVKKVIDAGKFPGPRMLVSGPPLGQTGGHFDLTPYSDVPRNPGAPLSYWERNGLIAIGDGVPEVTKKAREILRMGATQIKIAGGGGVTSTYDPLDVTQFSYEEIKAIVDVAKNWNTYVAAHIFTDEAIQIAIKAGVKSIEHGNLIKDPKTLQMMKDNGVWLSAQPILNDEDALKFENSISTRKFIEVTDGTDRTYRMAKAIGVKIAFGTDLLFDPASAARQGKMVVKLQRWFTPYEALKMVTSTNAELLTMSGPRHPYQEGPLGVVKEGAYADLILVDGNPLENLDLVGDAAKNFVVIMKDGKIYKNTLR</sequence>
<dbReference type="InterPro" id="IPR057744">
    <property type="entry name" value="OTAase-like"/>
</dbReference>
<feature type="chain" id="PRO_5023063599" description="Amidohydrolase-related domain-containing protein" evidence="1">
    <location>
        <begin position="29"/>
        <end position="455"/>
    </location>
</feature>
<dbReference type="InterPro" id="IPR051781">
    <property type="entry name" value="Metallo-dep_Hydrolase"/>
</dbReference>
<dbReference type="GO" id="GO:0016810">
    <property type="term" value="F:hydrolase activity, acting on carbon-nitrogen (but not peptide) bonds"/>
    <property type="evidence" value="ECO:0007669"/>
    <property type="project" value="InterPro"/>
</dbReference>
<reference evidence="3 4" key="1">
    <citation type="submission" date="2019-02" db="EMBL/GenBank/DDBJ databases">
        <title>Deep-cultivation of Planctomycetes and their phenomic and genomic characterization uncovers novel biology.</title>
        <authorList>
            <person name="Wiegand S."/>
            <person name="Jogler M."/>
            <person name="Boedeker C."/>
            <person name="Pinto D."/>
            <person name="Vollmers J."/>
            <person name="Rivas-Marin E."/>
            <person name="Kohn T."/>
            <person name="Peeters S.H."/>
            <person name="Heuer A."/>
            <person name="Rast P."/>
            <person name="Oberbeckmann S."/>
            <person name="Bunk B."/>
            <person name="Jeske O."/>
            <person name="Meyerdierks A."/>
            <person name="Storesund J.E."/>
            <person name="Kallscheuer N."/>
            <person name="Luecker S."/>
            <person name="Lage O.M."/>
            <person name="Pohl T."/>
            <person name="Merkel B.J."/>
            <person name="Hornburger P."/>
            <person name="Mueller R.-W."/>
            <person name="Bruemmer F."/>
            <person name="Labrenz M."/>
            <person name="Spormann A.M."/>
            <person name="Op Den Camp H."/>
            <person name="Overmann J."/>
            <person name="Amann R."/>
            <person name="Jetten M.S.M."/>
            <person name="Mascher T."/>
            <person name="Medema M.H."/>
            <person name="Devos D.P."/>
            <person name="Kaster A.-K."/>
            <person name="Ovreas L."/>
            <person name="Rohde M."/>
            <person name="Galperin M.Y."/>
            <person name="Jogler C."/>
        </authorList>
    </citation>
    <scope>NUCLEOTIDE SEQUENCE [LARGE SCALE GENOMIC DNA]</scope>
    <source>
        <strain evidence="3 4">Poly41</strain>
    </source>
</reference>
<dbReference type="RefSeq" id="WP_146527878.1">
    <property type="nucleotide sequence ID" value="NZ_SJPV01000005.1"/>
</dbReference>
<evidence type="ECO:0000313" key="3">
    <source>
        <dbReference type="EMBL" id="TWU37454.1"/>
    </source>
</evidence>
<accession>A0A5C6DMS3</accession>
<dbReference type="Gene3D" id="3.20.20.140">
    <property type="entry name" value="Metal-dependent hydrolases"/>
    <property type="match status" value="1"/>
</dbReference>
<dbReference type="SUPFAM" id="SSF51338">
    <property type="entry name" value="Composite domain of metallo-dependent hydrolases"/>
    <property type="match status" value="2"/>
</dbReference>
<gene>
    <name evidence="3" type="ORF">Poly41_35860</name>
</gene>
<name>A0A5C6DMS3_9BACT</name>
<dbReference type="InterPro" id="IPR032466">
    <property type="entry name" value="Metal_Hydrolase"/>
</dbReference>
<dbReference type="Proteomes" id="UP000319143">
    <property type="component" value="Unassembled WGS sequence"/>
</dbReference>
<dbReference type="EMBL" id="SJPV01000005">
    <property type="protein sequence ID" value="TWU37454.1"/>
    <property type="molecule type" value="Genomic_DNA"/>
</dbReference>